<name>A0AAV1QE76_SCOSC</name>
<sequence>MKTENKLFLLIIILSFSATDNNDSSIICPTDPVKAKVGQNVTLDFHLEPPRDVTDDTVEWKFNGKQYVVLYKQKDESEVDKARLFKGRVTFNKTALHKGILTVNISSVNSFYDGNYTCSVGHGPGSKSCTVRLIVENPDNGSSLDSTNKQQTCPVTPGKFNETPSVEAELGKDIILPCYPKFNISMEDDMVEWSKGGAGICTFEKVRNKTYEGKYKDRLSFDFGKIKTGNASIKLSRVEKSDEGEYCCCIIRDKEINCTSVTLDIYSFWKTTGGYFTIGAIIGAIVGAVVGFLIWWKCRPQDSKADETVIPLNTTGASDEDAKPTTSNNPAGQQTKPRRTPKKSQKPKKRRP</sequence>
<keyword evidence="9" id="KW-1185">Reference proteome</keyword>
<evidence type="ECO:0000313" key="9">
    <source>
        <dbReference type="Proteomes" id="UP001314229"/>
    </source>
</evidence>
<keyword evidence="5" id="KW-1133">Transmembrane helix</keyword>
<dbReference type="PROSITE" id="PS50835">
    <property type="entry name" value="IG_LIKE"/>
    <property type="match status" value="1"/>
</dbReference>
<reference evidence="8 9" key="1">
    <citation type="submission" date="2024-01" db="EMBL/GenBank/DDBJ databases">
        <authorList>
            <person name="Alioto T."/>
            <person name="Alioto T."/>
            <person name="Gomez Garrido J."/>
        </authorList>
    </citation>
    <scope>NUCLEOTIDE SEQUENCE [LARGE SCALE GENOMIC DNA]</scope>
</reference>
<feature type="compositionally biased region" description="Basic residues" evidence="4">
    <location>
        <begin position="336"/>
        <end position="352"/>
    </location>
</feature>
<feature type="signal peptide" evidence="6">
    <location>
        <begin position="1"/>
        <end position="24"/>
    </location>
</feature>
<evidence type="ECO:0000256" key="2">
    <source>
        <dbReference type="ARBA" id="ARBA00023136"/>
    </source>
</evidence>
<dbReference type="PANTHER" id="PTHR24100:SF151">
    <property type="entry name" value="ICOS LIGAND"/>
    <property type="match status" value="1"/>
</dbReference>
<organism evidence="8 9">
    <name type="scientific">Scomber scombrus</name>
    <name type="common">Atlantic mackerel</name>
    <name type="synonym">Scomber vernalis</name>
    <dbReference type="NCBI Taxonomy" id="13677"/>
    <lineage>
        <taxon>Eukaryota</taxon>
        <taxon>Metazoa</taxon>
        <taxon>Chordata</taxon>
        <taxon>Craniata</taxon>
        <taxon>Vertebrata</taxon>
        <taxon>Euteleostomi</taxon>
        <taxon>Actinopterygii</taxon>
        <taxon>Neopterygii</taxon>
        <taxon>Teleostei</taxon>
        <taxon>Neoteleostei</taxon>
        <taxon>Acanthomorphata</taxon>
        <taxon>Pelagiaria</taxon>
        <taxon>Scombriformes</taxon>
        <taxon>Scombridae</taxon>
        <taxon>Scomber</taxon>
    </lineage>
</organism>
<proteinExistence type="predicted"/>
<dbReference type="GO" id="GO:0050852">
    <property type="term" value="P:T cell receptor signaling pathway"/>
    <property type="evidence" value="ECO:0007669"/>
    <property type="project" value="TreeGrafter"/>
</dbReference>
<feature type="transmembrane region" description="Helical" evidence="5">
    <location>
        <begin position="275"/>
        <end position="296"/>
    </location>
</feature>
<dbReference type="InterPro" id="IPR007110">
    <property type="entry name" value="Ig-like_dom"/>
</dbReference>
<keyword evidence="2 5" id="KW-0472">Membrane</keyword>
<comment type="subcellular location">
    <subcellularLocation>
        <location evidence="1">Membrane</location>
    </subcellularLocation>
</comment>
<evidence type="ECO:0000256" key="4">
    <source>
        <dbReference type="SAM" id="MobiDB-lite"/>
    </source>
</evidence>
<dbReference type="Proteomes" id="UP001314229">
    <property type="component" value="Unassembled WGS sequence"/>
</dbReference>
<keyword evidence="5" id="KW-0812">Transmembrane</keyword>
<dbReference type="InterPro" id="IPR013783">
    <property type="entry name" value="Ig-like_fold"/>
</dbReference>
<keyword evidence="6" id="KW-0732">Signal</keyword>
<dbReference type="GO" id="GO:0009897">
    <property type="term" value="C:external side of plasma membrane"/>
    <property type="evidence" value="ECO:0007669"/>
    <property type="project" value="TreeGrafter"/>
</dbReference>
<dbReference type="PANTHER" id="PTHR24100">
    <property type="entry name" value="BUTYROPHILIN"/>
    <property type="match status" value="1"/>
</dbReference>
<dbReference type="GO" id="GO:0001817">
    <property type="term" value="P:regulation of cytokine production"/>
    <property type="evidence" value="ECO:0007669"/>
    <property type="project" value="TreeGrafter"/>
</dbReference>
<feature type="domain" description="Ig-like" evidence="7">
    <location>
        <begin position="157"/>
        <end position="264"/>
    </location>
</feature>
<feature type="region of interest" description="Disordered" evidence="4">
    <location>
        <begin position="308"/>
        <end position="352"/>
    </location>
</feature>
<comment type="caution">
    <text evidence="8">The sequence shown here is derived from an EMBL/GenBank/DDBJ whole genome shotgun (WGS) entry which is preliminary data.</text>
</comment>
<feature type="compositionally biased region" description="Polar residues" evidence="4">
    <location>
        <begin position="324"/>
        <end position="335"/>
    </location>
</feature>
<dbReference type="InterPro" id="IPR036179">
    <property type="entry name" value="Ig-like_dom_sf"/>
</dbReference>
<dbReference type="InterPro" id="IPR013106">
    <property type="entry name" value="Ig_V-set"/>
</dbReference>
<dbReference type="Pfam" id="PF07686">
    <property type="entry name" value="V-set"/>
    <property type="match status" value="2"/>
</dbReference>
<dbReference type="InterPro" id="IPR003599">
    <property type="entry name" value="Ig_sub"/>
</dbReference>
<evidence type="ECO:0000259" key="7">
    <source>
        <dbReference type="PROSITE" id="PS50835"/>
    </source>
</evidence>
<keyword evidence="3" id="KW-0393">Immunoglobulin domain</keyword>
<dbReference type="SUPFAM" id="SSF48726">
    <property type="entry name" value="Immunoglobulin"/>
    <property type="match status" value="2"/>
</dbReference>
<evidence type="ECO:0000256" key="3">
    <source>
        <dbReference type="ARBA" id="ARBA00023319"/>
    </source>
</evidence>
<accession>A0AAV1QE76</accession>
<evidence type="ECO:0000313" key="8">
    <source>
        <dbReference type="EMBL" id="CAK6981749.1"/>
    </source>
</evidence>
<dbReference type="Gene3D" id="2.60.40.10">
    <property type="entry name" value="Immunoglobulins"/>
    <property type="match status" value="2"/>
</dbReference>
<gene>
    <name evidence="8" type="ORF">FSCOSCO3_A029093</name>
</gene>
<evidence type="ECO:0000256" key="5">
    <source>
        <dbReference type="SAM" id="Phobius"/>
    </source>
</evidence>
<protein>
    <submittedName>
        <fullName evidence="8">V-set domain-containing T-cell activation inhibitor 1-like</fullName>
    </submittedName>
</protein>
<dbReference type="AlphaFoldDB" id="A0AAV1QE76"/>
<evidence type="ECO:0000256" key="6">
    <source>
        <dbReference type="SAM" id="SignalP"/>
    </source>
</evidence>
<dbReference type="GO" id="GO:0005102">
    <property type="term" value="F:signaling receptor binding"/>
    <property type="evidence" value="ECO:0007669"/>
    <property type="project" value="TreeGrafter"/>
</dbReference>
<dbReference type="InterPro" id="IPR050504">
    <property type="entry name" value="IgSF_BTN/MOG"/>
</dbReference>
<dbReference type="SMART" id="SM00409">
    <property type="entry name" value="IG"/>
    <property type="match status" value="2"/>
</dbReference>
<evidence type="ECO:0000256" key="1">
    <source>
        <dbReference type="ARBA" id="ARBA00004370"/>
    </source>
</evidence>
<feature type="chain" id="PRO_5043382204" evidence="6">
    <location>
        <begin position="25"/>
        <end position="352"/>
    </location>
</feature>
<dbReference type="EMBL" id="CAWUFR010000886">
    <property type="protein sequence ID" value="CAK6981749.1"/>
    <property type="molecule type" value="Genomic_DNA"/>
</dbReference>